<keyword evidence="7" id="KW-0676">Redox-active center</keyword>
<feature type="signal peptide" evidence="12">
    <location>
        <begin position="1"/>
        <end position="17"/>
    </location>
</feature>
<proteinExistence type="inferred from homology"/>
<evidence type="ECO:0000256" key="1">
    <source>
        <dbReference type="ARBA" id="ARBA00003330"/>
    </source>
</evidence>
<keyword evidence="6" id="KW-1015">Disulfide bond</keyword>
<dbReference type="Gene3D" id="3.40.30.10">
    <property type="entry name" value="Glutaredoxin"/>
    <property type="match status" value="1"/>
</dbReference>
<evidence type="ECO:0000256" key="12">
    <source>
        <dbReference type="SAM" id="SignalP"/>
    </source>
</evidence>
<dbReference type="GO" id="GO:0008379">
    <property type="term" value="F:thioredoxin peroxidase activity"/>
    <property type="evidence" value="ECO:0007669"/>
    <property type="project" value="TreeGrafter"/>
</dbReference>
<evidence type="ECO:0000256" key="7">
    <source>
        <dbReference type="ARBA" id="ARBA00023284"/>
    </source>
</evidence>
<dbReference type="InterPro" id="IPR013766">
    <property type="entry name" value="Thioredoxin_domain"/>
</dbReference>
<reference evidence="15" key="1">
    <citation type="submission" date="2020-05" db="EMBL/GenBank/DDBJ databases">
        <title>Frigoriglobus tundricola gen. nov., sp. nov., a psychrotolerant cellulolytic planctomycete of the family Gemmataceae with two divergent copies of 16S rRNA gene.</title>
        <authorList>
            <person name="Kulichevskaya I.S."/>
            <person name="Ivanova A.A."/>
            <person name="Naumoff D.G."/>
            <person name="Beletsky A.V."/>
            <person name="Rijpstra W.I.C."/>
            <person name="Sinninghe Damste J.S."/>
            <person name="Mardanov A.V."/>
            <person name="Ravin N.V."/>
            <person name="Dedysh S.N."/>
        </authorList>
    </citation>
    <scope>NUCLEOTIDE SEQUENCE [LARGE SCALE GENOMIC DNA]</scope>
    <source>
        <strain evidence="15">PL17</strain>
    </source>
</reference>
<dbReference type="InterPro" id="IPR000866">
    <property type="entry name" value="AhpC/TSA"/>
</dbReference>
<dbReference type="GO" id="GO:0045454">
    <property type="term" value="P:cell redox homeostasis"/>
    <property type="evidence" value="ECO:0007669"/>
    <property type="project" value="TreeGrafter"/>
</dbReference>
<dbReference type="EMBL" id="CP053452">
    <property type="protein sequence ID" value="QJX00101.1"/>
    <property type="molecule type" value="Genomic_DNA"/>
</dbReference>
<gene>
    <name evidence="14" type="ORF">FTUN_7725</name>
</gene>
<keyword evidence="15" id="KW-1185">Reference proteome</keyword>
<protein>
    <recommendedName>
        <fullName evidence="2">thioredoxin-dependent peroxiredoxin</fullName>
        <ecNumber evidence="2">1.11.1.24</ecNumber>
    </recommendedName>
    <alternativeName>
        <fullName evidence="8">Thioredoxin peroxidase</fullName>
    </alternativeName>
    <alternativeName>
        <fullName evidence="10">Thioredoxin-dependent peroxiredoxin Bcp</fullName>
    </alternativeName>
</protein>
<sequence length="214" mass="22515">MRCHLSAGLFAVLCALAGCTAPPELGAPSGGPDLQQVASRFLADPQSNRKTTGDQVPLKFIDTAGAEVDLASFRGRSNVVLVVVKGLPKFPGGKFCPGCLAQVNSLTANYDEFKKRDATILMVFPGPKDALPQFLADAKVDGTAGNPKVPFALLLDTDLEAVKALGITGDLAKPSTYILDKKGNAVFAFVGETTTDRPSVQALLTQLDKLNARK</sequence>
<dbReference type="PANTHER" id="PTHR42801">
    <property type="entry name" value="THIOREDOXIN-DEPENDENT PEROXIDE REDUCTASE"/>
    <property type="match status" value="1"/>
</dbReference>
<evidence type="ECO:0000256" key="11">
    <source>
        <dbReference type="ARBA" id="ARBA00049091"/>
    </source>
</evidence>
<evidence type="ECO:0000313" key="15">
    <source>
        <dbReference type="Proteomes" id="UP000503447"/>
    </source>
</evidence>
<name>A0A6M5Z3K0_9BACT</name>
<organism evidence="14 15">
    <name type="scientific">Frigoriglobus tundricola</name>
    <dbReference type="NCBI Taxonomy" id="2774151"/>
    <lineage>
        <taxon>Bacteria</taxon>
        <taxon>Pseudomonadati</taxon>
        <taxon>Planctomycetota</taxon>
        <taxon>Planctomycetia</taxon>
        <taxon>Gemmatales</taxon>
        <taxon>Gemmataceae</taxon>
        <taxon>Frigoriglobus</taxon>
    </lineage>
</organism>
<dbReference type="InterPro" id="IPR050924">
    <property type="entry name" value="Peroxiredoxin_BCP/PrxQ"/>
</dbReference>
<keyword evidence="12" id="KW-0732">Signal</keyword>
<dbReference type="InterPro" id="IPR036249">
    <property type="entry name" value="Thioredoxin-like_sf"/>
</dbReference>
<comment type="function">
    <text evidence="1">Thiol-specific peroxidase that catalyzes the reduction of hydrogen peroxide and organic hydroperoxides to water and alcohols, respectively. Plays a role in cell protection against oxidative stress by detoxifying peroxides and as sensor of hydrogen peroxide-mediated signaling events.</text>
</comment>
<dbReference type="GO" id="GO:0005737">
    <property type="term" value="C:cytoplasm"/>
    <property type="evidence" value="ECO:0007669"/>
    <property type="project" value="TreeGrafter"/>
</dbReference>
<evidence type="ECO:0000256" key="5">
    <source>
        <dbReference type="ARBA" id="ARBA00023002"/>
    </source>
</evidence>
<evidence type="ECO:0000256" key="6">
    <source>
        <dbReference type="ARBA" id="ARBA00023157"/>
    </source>
</evidence>
<keyword evidence="3" id="KW-0575">Peroxidase</keyword>
<evidence type="ECO:0000256" key="3">
    <source>
        <dbReference type="ARBA" id="ARBA00022559"/>
    </source>
</evidence>
<dbReference type="EC" id="1.11.1.24" evidence="2"/>
<keyword evidence="4" id="KW-0049">Antioxidant</keyword>
<feature type="domain" description="Thioredoxin" evidence="13">
    <location>
        <begin position="32"/>
        <end position="212"/>
    </location>
</feature>
<comment type="catalytic activity">
    <reaction evidence="11">
        <text>a hydroperoxide + [thioredoxin]-dithiol = an alcohol + [thioredoxin]-disulfide + H2O</text>
        <dbReference type="Rhea" id="RHEA:62620"/>
        <dbReference type="Rhea" id="RHEA-COMP:10698"/>
        <dbReference type="Rhea" id="RHEA-COMP:10700"/>
        <dbReference type="ChEBI" id="CHEBI:15377"/>
        <dbReference type="ChEBI" id="CHEBI:29950"/>
        <dbReference type="ChEBI" id="CHEBI:30879"/>
        <dbReference type="ChEBI" id="CHEBI:35924"/>
        <dbReference type="ChEBI" id="CHEBI:50058"/>
        <dbReference type="EC" id="1.11.1.24"/>
    </reaction>
</comment>
<evidence type="ECO:0000259" key="13">
    <source>
        <dbReference type="PROSITE" id="PS51352"/>
    </source>
</evidence>
<dbReference type="Proteomes" id="UP000503447">
    <property type="component" value="Chromosome"/>
</dbReference>
<dbReference type="PROSITE" id="PS51352">
    <property type="entry name" value="THIOREDOXIN_2"/>
    <property type="match status" value="1"/>
</dbReference>
<dbReference type="GO" id="GO:0034599">
    <property type="term" value="P:cellular response to oxidative stress"/>
    <property type="evidence" value="ECO:0007669"/>
    <property type="project" value="TreeGrafter"/>
</dbReference>
<evidence type="ECO:0000256" key="9">
    <source>
        <dbReference type="ARBA" id="ARBA00038489"/>
    </source>
</evidence>
<evidence type="ECO:0000256" key="4">
    <source>
        <dbReference type="ARBA" id="ARBA00022862"/>
    </source>
</evidence>
<accession>A0A6M5Z3K0</accession>
<evidence type="ECO:0000256" key="8">
    <source>
        <dbReference type="ARBA" id="ARBA00032824"/>
    </source>
</evidence>
<dbReference type="Pfam" id="PF00578">
    <property type="entry name" value="AhpC-TSA"/>
    <property type="match status" value="1"/>
</dbReference>
<dbReference type="RefSeq" id="WP_171474925.1">
    <property type="nucleotide sequence ID" value="NZ_CP053452.2"/>
</dbReference>
<comment type="similarity">
    <text evidence="9">Belongs to the peroxiredoxin family. BCP/PrxQ subfamily.</text>
</comment>
<dbReference type="KEGG" id="ftj:FTUN_7725"/>
<dbReference type="PROSITE" id="PS51257">
    <property type="entry name" value="PROKAR_LIPOPROTEIN"/>
    <property type="match status" value="1"/>
</dbReference>
<feature type="chain" id="PRO_5026918373" description="thioredoxin-dependent peroxiredoxin" evidence="12">
    <location>
        <begin position="18"/>
        <end position="214"/>
    </location>
</feature>
<keyword evidence="5" id="KW-0560">Oxidoreductase</keyword>
<dbReference type="SUPFAM" id="SSF52833">
    <property type="entry name" value="Thioredoxin-like"/>
    <property type="match status" value="1"/>
</dbReference>
<evidence type="ECO:0000256" key="2">
    <source>
        <dbReference type="ARBA" id="ARBA00013017"/>
    </source>
</evidence>
<dbReference type="AlphaFoldDB" id="A0A6M5Z3K0"/>
<dbReference type="PANTHER" id="PTHR42801:SF4">
    <property type="entry name" value="AHPC_TSA FAMILY PROTEIN"/>
    <property type="match status" value="1"/>
</dbReference>
<evidence type="ECO:0000313" key="14">
    <source>
        <dbReference type="EMBL" id="QJX00101.1"/>
    </source>
</evidence>
<evidence type="ECO:0000256" key="10">
    <source>
        <dbReference type="ARBA" id="ARBA00042639"/>
    </source>
</evidence>